<protein>
    <recommendedName>
        <fullName evidence="1">FAST kinase-like protein subdomain 2 domain-containing protein</fullName>
    </recommendedName>
</protein>
<dbReference type="EMBL" id="JAQQBR010000001">
    <property type="protein sequence ID" value="KAK0182914.1"/>
    <property type="molecule type" value="Genomic_DNA"/>
</dbReference>
<dbReference type="AlphaFoldDB" id="A0AA39G973"/>
<dbReference type="InterPro" id="IPR013579">
    <property type="entry name" value="FAST_2"/>
</dbReference>
<reference evidence="2" key="1">
    <citation type="journal article" date="2023" name="bioRxiv">
        <title>Scaffold-level genome assemblies of two parasitoid biocontrol wasps reveal the parthenogenesis mechanism and an associated novel virus.</title>
        <authorList>
            <person name="Inwood S."/>
            <person name="Skelly J."/>
            <person name="Guhlin J."/>
            <person name="Harrop T."/>
            <person name="Goldson S."/>
            <person name="Dearden P."/>
        </authorList>
    </citation>
    <scope>NUCLEOTIDE SEQUENCE</scope>
    <source>
        <strain evidence="2">Lincoln</strain>
        <tissue evidence="2">Whole body</tissue>
    </source>
</reference>
<feature type="domain" description="FAST kinase-like protein subdomain 2" evidence="1">
    <location>
        <begin position="451"/>
        <end position="531"/>
    </location>
</feature>
<dbReference type="Proteomes" id="UP001168972">
    <property type="component" value="Unassembled WGS sequence"/>
</dbReference>
<accession>A0AA39G973</accession>
<name>A0AA39G973_MICHY</name>
<evidence type="ECO:0000313" key="3">
    <source>
        <dbReference type="Proteomes" id="UP001168972"/>
    </source>
</evidence>
<comment type="caution">
    <text evidence="2">The sequence shown here is derived from an EMBL/GenBank/DDBJ whole genome shotgun (WGS) entry which is preliminary data.</text>
</comment>
<keyword evidence="3" id="KW-1185">Reference proteome</keyword>
<evidence type="ECO:0000259" key="1">
    <source>
        <dbReference type="Pfam" id="PF08368"/>
    </source>
</evidence>
<gene>
    <name evidence="2" type="ORF">PV327_000999</name>
</gene>
<proteinExistence type="predicted"/>
<organism evidence="2 3">
    <name type="scientific">Microctonus hyperodae</name>
    <name type="common">Parasitoid wasp</name>
    <dbReference type="NCBI Taxonomy" id="165561"/>
    <lineage>
        <taxon>Eukaryota</taxon>
        <taxon>Metazoa</taxon>
        <taxon>Ecdysozoa</taxon>
        <taxon>Arthropoda</taxon>
        <taxon>Hexapoda</taxon>
        <taxon>Insecta</taxon>
        <taxon>Pterygota</taxon>
        <taxon>Neoptera</taxon>
        <taxon>Endopterygota</taxon>
        <taxon>Hymenoptera</taxon>
        <taxon>Apocrita</taxon>
        <taxon>Ichneumonoidea</taxon>
        <taxon>Braconidae</taxon>
        <taxon>Euphorinae</taxon>
        <taxon>Microctonus</taxon>
    </lineage>
</organism>
<evidence type="ECO:0000313" key="2">
    <source>
        <dbReference type="EMBL" id="KAK0182914.1"/>
    </source>
</evidence>
<dbReference type="Pfam" id="PF08368">
    <property type="entry name" value="FAST_2"/>
    <property type="match status" value="1"/>
</dbReference>
<sequence>MARNITNIFSLSLSIRQLMTISNNVINPRRLFRASSYCERARKNEDKVYQSPDEQKHSFMKNSLTINKLQACSSQQEVFRFLENNKKMDGLEALEVLTKLFEIEKQEKFKKSSIAQTREFAMLCHILKTNIRQLSGENAVQALKILNYFRVPTSTVIVQMILQVIRNSMNSLSIERILFLIFLLSKCQKTPLVEALSIALPIVLESCIESQLDSESVDTSTQLLQHLVNQRYQSKSISTIINVLNDSDVSLFTTNHAIKLLTNISKLNPDLAVTELLKKCQQIMINSMKDMTMNDLKSIHKILTENYRNSDDLFYNENFFEAFSTAVILKDMGFCFAVDTLARFNEFRYANNALLDYIAGKCFECENDSKMFDNKSTTVLLRAIANSGYKPVFWETMKAMMMNENLLGIPHEQMIKISIYLALLDCYWPALLEKMFTADYTKNQLSAKLQKKFLFMYNIVKQNYPEYTGPWPSDNLIQMFESSSNNPPNCVLKSALECALGGQEYVMTNIKLNMSYYIDNVIMLKKGGLPIAINNSDEAMPSTIEELRPPENCQVILFIRIPRHGYVRNTKRITGLWSLLIQTLKNQTNYTIIPIKGEMWDKISERDQVKYLSEAIRLRSDELSTVIAN</sequence>
<reference evidence="2" key="2">
    <citation type="submission" date="2023-03" db="EMBL/GenBank/DDBJ databases">
        <authorList>
            <person name="Inwood S.N."/>
            <person name="Skelly J.G."/>
            <person name="Guhlin J."/>
            <person name="Harrop T.W.R."/>
            <person name="Goldson S.G."/>
            <person name="Dearden P.K."/>
        </authorList>
    </citation>
    <scope>NUCLEOTIDE SEQUENCE</scope>
    <source>
        <strain evidence="2">Lincoln</strain>
        <tissue evidence="2">Whole body</tissue>
    </source>
</reference>